<protein>
    <submittedName>
        <fullName evidence="2">Putative lipoprotein</fullName>
    </submittedName>
</protein>
<dbReference type="InParanoid" id="Q3AA88"/>
<name>Q3AA88_CARHZ</name>
<dbReference type="Proteomes" id="UP000002706">
    <property type="component" value="Chromosome"/>
</dbReference>
<sequence>MGNLKLVLLLVGVLVLTLTASGCGCQAEKIKNAVKDNVGQVVNNVQNQIKQNNVQNNGNGQEQNKNEEIVVDKPDVKVAFLKNPPYPLPNIKIVKVNNEQELIKLIKGKEKNLTPQEQLTIDAFAGPRGLNNPDDYYGYVRDYKVEGSKHTIVLLTAMRGQLEYVKLEINNLQPNHELMDDMRVSKNYRKISVGKYIVIDVAGKGFSGPYYVVERPEHIPPMKF</sequence>
<organism evidence="2 3">
    <name type="scientific">Carboxydothermus hydrogenoformans (strain ATCC BAA-161 / DSM 6008 / Z-2901)</name>
    <dbReference type="NCBI Taxonomy" id="246194"/>
    <lineage>
        <taxon>Bacteria</taxon>
        <taxon>Bacillati</taxon>
        <taxon>Bacillota</taxon>
        <taxon>Clostridia</taxon>
        <taxon>Thermoanaerobacterales</taxon>
        <taxon>Thermoanaerobacteraceae</taxon>
        <taxon>Carboxydothermus</taxon>
    </lineage>
</organism>
<dbReference type="EMBL" id="CP000141">
    <property type="protein sequence ID" value="ABB13911.1"/>
    <property type="molecule type" value="Genomic_DNA"/>
</dbReference>
<gene>
    <name evidence="2" type="ordered locus">CHY_2132</name>
</gene>
<dbReference type="AlphaFoldDB" id="Q3AA88"/>
<feature type="chain" id="PRO_5038695953" evidence="1">
    <location>
        <begin position="21"/>
        <end position="224"/>
    </location>
</feature>
<accession>Q3AA88</accession>
<dbReference type="KEGG" id="chy:CHY_2132"/>
<proteinExistence type="predicted"/>
<feature type="signal peptide" evidence="1">
    <location>
        <begin position="1"/>
        <end position="20"/>
    </location>
</feature>
<dbReference type="RefSeq" id="WP_011345019.1">
    <property type="nucleotide sequence ID" value="NC_007503.1"/>
</dbReference>
<reference evidence="2 3" key="1">
    <citation type="journal article" date="2005" name="PLoS Genet.">
        <title>Life in hot carbon monoxide: the complete genome sequence of Carboxydothermus hydrogenoformans Z-2901.</title>
        <authorList>
            <person name="Wu M."/>
            <person name="Ren Q."/>
            <person name="Durkin A.S."/>
            <person name="Daugherty S.C."/>
            <person name="Brinkac L.M."/>
            <person name="Dodson R.J."/>
            <person name="Madupu R."/>
            <person name="Sullivan S.A."/>
            <person name="Kolonay J.F."/>
            <person name="Haft D.H."/>
            <person name="Nelson W.C."/>
            <person name="Tallon L.J."/>
            <person name="Jones K.M."/>
            <person name="Ulrich L.E."/>
            <person name="Gonzalez J.M."/>
            <person name="Zhulin I.B."/>
            <person name="Robb F.T."/>
            <person name="Eisen J.A."/>
        </authorList>
    </citation>
    <scope>NUCLEOTIDE SEQUENCE [LARGE SCALE GENOMIC DNA]</scope>
    <source>
        <strain evidence="3">ATCC BAA-161 / DSM 6008 / Z-2901</strain>
    </source>
</reference>
<evidence type="ECO:0000256" key="1">
    <source>
        <dbReference type="SAM" id="SignalP"/>
    </source>
</evidence>
<evidence type="ECO:0000313" key="2">
    <source>
        <dbReference type="EMBL" id="ABB13911.1"/>
    </source>
</evidence>
<dbReference type="HOGENOM" id="CLU_1233198_0_0_9"/>
<keyword evidence="1" id="KW-0732">Signal</keyword>
<dbReference type="PROSITE" id="PS51257">
    <property type="entry name" value="PROKAR_LIPOPROTEIN"/>
    <property type="match status" value="1"/>
</dbReference>
<evidence type="ECO:0000313" key="3">
    <source>
        <dbReference type="Proteomes" id="UP000002706"/>
    </source>
</evidence>
<keyword evidence="3" id="KW-1185">Reference proteome</keyword>
<keyword evidence="2" id="KW-0449">Lipoprotein</keyword>